<feature type="transmembrane region" description="Helical" evidence="5">
    <location>
        <begin position="205"/>
        <end position="229"/>
    </location>
</feature>
<feature type="transmembrane region" description="Helical" evidence="5">
    <location>
        <begin position="95"/>
        <end position="116"/>
    </location>
</feature>
<feature type="transmembrane region" description="Helical" evidence="5">
    <location>
        <begin position="514"/>
        <end position="538"/>
    </location>
</feature>
<feature type="transmembrane region" description="Helical" evidence="5">
    <location>
        <begin position="475"/>
        <end position="494"/>
    </location>
</feature>
<evidence type="ECO:0000256" key="2">
    <source>
        <dbReference type="ARBA" id="ARBA00022692"/>
    </source>
</evidence>
<feature type="transmembrane region" description="Helical" evidence="5">
    <location>
        <begin position="56"/>
        <end position="74"/>
    </location>
</feature>
<keyword evidence="7" id="KW-1185">Reference proteome</keyword>
<dbReference type="KEGG" id="vdi:Vdis_1383"/>
<evidence type="ECO:0000256" key="5">
    <source>
        <dbReference type="SAM" id="Phobius"/>
    </source>
</evidence>
<dbReference type="RefSeq" id="WP_013336494.1">
    <property type="nucleotide sequence ID" value="NC_014537.1"/>
</dbReference>
<dbReference type="GO" id="GO:0016020">
    <property type="term" value="C:membrane"/>
    <property type="evidence" value="ECO:0007669"/>
    <property type="project" value="UniProtKB-SubCell"/>
</dbReference>
<evidence type="ECO:0000313" key="7">
    <source>
        <dbReference type="Proteomes" id="UP000006681"/>
    </source>
</evidence>
<dbReference type="GO" id="GO:0022857">
    <property type="term" value="F:transmembrane transporter activity"/>
    <property type="evidence" value="ECO:0007669"/>
    <property type="project" value="InterPro"/>
</dbReference>
<feature type="transmembrane region" description="Helical" evidence="5">
    <location>
        <begin position="359"/>
        <end position="376"/>
    </location>
</feature>
<comment type="subcellular location">
    <subcellularLocation>
        <location evidence="1">Membrane</location>
        <topology evidence="1">Multi-pass membrane protein</topology>
    </subcellularLocation>
</comment>
<evidence type="ECO:0000256" key="1">
    <source>
        <dbReference type="ARBA" id="ARBA00004141"/>
    </source>
</evidence>
<keyword evidence="3 5" id="KW-1133">Transmembrane helix</keyword>
<evidence type="ECO:0000256" key="4">
    <source>
        <dbReference type="ARBA" id="ARBA00023136"/>
    </source>
</evidence>
<dbReference type="PANTHER" id="PTHR47547:SF1">
    <property type="entry name" value="ASPARTATE-PROTON SYMPORTER"/>
    <property type="match status" value="1"/>
</dbReference>
<feature type="transmembrane region" description="Helical" evidence="5">
    <location>
        <begin position="142"/>
        <end position="163"/>
    </location>
</feature>
<organism evidence="6 7">
    <name type="scientific">Vulcanisaeta distributa (strain DSM 14429 / JCM 11212 / NBRC 100878 / IC-017)</name>
    <dbReference type="NCBI Taxonomy" id="572478"/>
    <lineage>
        <taxon>Archaea</taxon>
        <taxon>Thermoproteota</taxon>
        <taxon>Thermoprotei</taxon>
        <taxon>Thermoproteales</taxon>
        <taxon>Thermoproteaceae</taxon>
        <taxon>Vulcanisaeta</taxon>
    </lineage>
</organism>
<reference evidence="7" key="2">
    <citation type="journal article" date="2010" name="Stand. Genomic Sci.">
        <title>Complete genome sequence of Vulcanisaeta distributa type strain (IC-017T).</title>
        <authorList>
            <person name="Mavromatis K."/>
            <person name="Sikorski J."/>
            <person name="Pabst E."/>
            <person name="Teshima H."/>
            <person name="Lapidus A."/>
            <person name="Lucas S."/>
            <person name="Nolan M."/>
            <person name="Glavina Del Rio T."/>
            <person name="Cheng J."/>
            <person name="Bruce D."/>
            <person name="Goodwin L."/>
            <person name="Pitluck S."/>
            <person name="Liolios K."/>
            <person name="Ivanova N."/>
            <person name="Mikhailova N."/>
            <person name="Pati A."/>
            <person name="Chen A."/>
            <person name="Palaniappan K."/>
            <person name="Land M."/>
            <person name="Hauser L."/>
            <person name="Chang Y."/>
            <person name="Jeffries C."/>
            <person name="Rohde M."/>
            <person name="Spring S."/>
            <person name="Goker M."/>
            <person name="Wirth R."/>
            <person name="Woyke T."/>
            <person name="Bristow J."/>
            <person name="Eisen J."/>
            <person name="Markowitz V."/>
            <person name="Hugenholtz P."/>
            <person name="Klenk H."/>
            <person name="Kyrpides N."/>
        </authorList>
    </citation>
    <scope>NUCLEOTIDE SEQUENCE [LARGE SCALE GENOMIC DNA]</scope>
    <source>
        <strain evidence="7">DSM 14429 / JCM 11212 / NBRC 100878 / IC-017</strain>
    </source>
</reference>
<sequence length="619" mass="68424">MSTSNFGEERASKYDAQLRRALNFWDIAYLEIGSMIGSGWMFAPLLAASVVGPASIISWLIAGILVYFIAEAYTEVASMFPRSGGLVRFPQYTHGLFASYWIAWTTLLYVIAVAPAEALATTTYLSALVPGLLIPGTMELSALGYLMAAILLIFYFLLNWFGVHVMGKTNTAVGWYKLLIPTFTIILLLVFLLHPVNYSGLPGGFMPYGLSAIFLAIPTTGIAFAYLGFRQSVEFSGEVIRPREIAKGAVLGFTLVVIIYVLLETAFVGAIDWSKISVQPGDWSSLTRSILSRGPLYQLLTLSGIAVLTAFAILFIVDAVLSPSGTGWIYVGGTARSLYGMAANGQLPEWFLYLNRHKVPRWGTIAALIVGFLFLYKFPAWGLIVTFITSAGYLTFIVSGPLSLALRRLAPNAPRYYRIPAITIFSALATISVYLIVYWSTFDILWGVIVFILAGLPIFFMYVMPTKLGVNRFRGIVAGIIYWIVLALATYFMLYEPIIVPYENAGKLPLTSYYAGLFLAYYVIILTMTIGLTLWLSRDVPSDLKIHIKAGWWIVATLFTVFPLSFFGQFGVFANPPIPWPYDTITAIIIGIIIHIYGARSAFMTPDLKYALERLAHSS</sequence>
<feature type="transmembrane region" description="Helical" evidence="5">
    <location>
        <begin position="296"/>
        <end position="317"/>
    </location>
</feature>
<keyword evidence="2 5" id="KW-0812">Transmembrane</keyword>
<dbReference type="eggNOG" id="arCOG00009">
    <property type="taxonomic scope" value="Archaea"/>
</dbReference>
<dbReference type="Proteomes" id="UP000006681">
    <property type="component" value="Chromosome"/>
</dbReference>
<accession>E1QSH6</accession>
<dbReference type="GeneID" id="9752316"/>
<dbReference type="OrthoDB" id="43026at2157"/>
<dbReference type="InterPro" id="IPR002293">
    <property type="entry name" value="AA/rel_permease1"/>
</dbReference>
<feature type="transmembrane region" description="Helical" evidence="5">
    <location>
        <begin position="382"/>
        <end position="404"/>
    </location>
</feature>
<dbReference type="Pfam" id="PF13520">
    <property type="entry name" value="AA_permease_2"/>
    <property type="match status" value="1"/>
</dbReference>
<dbReference type="EMBL" id="CP002100">
    <property type="protein sequence ID" value="ADN50769.1"/>
    <property type="molecule type" value="Genomic_DNA"/>
</dbReference>
<feature type="transmembrane region" description="Helical" evidence="5">
    <location>
        <begin position="250"/>
        <end position="276"/>
    </location>
</feature>
<feature type="transmembrane region" description="Helical" evidence="5">
    <location>
        <begin position="175"/>
        <end position="193"/>
    </location>
</feature>
<reference evidence="6 7" key="1">
    <citation type="journal article" date="2010" name="Stand. Genomic Sci.">
        <title>Complete genome sequence of Vulcanisaeta distributa type strain (IC-017).</title>
        <authorList>
            <person name="Mavromatis K."/>
            <person name="Sikorski J."/>
            <person name="Pabst E."/>
            <person name="Teshima H."/>
            <person name="Lapidus A."/>
            <person name="Lucas S."/>
            <person name="Nolan M."/>
            <person name="Glavina Del Rio T."/>
            <person name="Cheng J.F."/>
            <person name="Bruce D."/>
            <person name="Goodwin L."/>
            <person name="Pitluck S."/>
            <person name="Liolios K."/>
            <person name="Ivanova N."/>
            <person name="Mikhailova N."/>
            <person name="Pati A."/>
            <person name="Chen A."/>
            <person name="Palaniappan K."/>
            <person name="Land M."/>
            <person name="Hauser L."/>
            <person name="Chang Y.J."/>
            <person name="Jeffries C.D."/>
            <person name="Rohde M."/>
            <person name="Spring S."/>
            <person name="Goker M."/>
            <person name="Wirth R."/>
            <person name="Woyke T."/>
            <person name="Bristow J."/>
            <person name="Eisen J.A."/>
            <person name="Markowitz V."/>
            <person name="Hugenholtz P."/>
            <person name="Klenk H.P."/>
            <person name="Kyrpides N.C."/>
        </authorList>
    </citation>
    <scope>NUCLEOTIDE SEQUENCE [LARGE SCALE GENOMIC DNA]</scope>
    <source>
        <strain evidence="7">DSM 14429 / JCM 11212 / NBRC 100878 / IC-017</strain>
    </source>
</reference>
<dbReference type="PANTHER" id="PTHR47547">
    <property type="match status" value="1"/>
</dbReference>
<feature type="transmembrane region" description="Helical" evidence="5">
    <location>
        <begin position="27"/>
        <end position="50"/>
    </location>
</feature>
<proteinExistence type="predicted"/>
<dbReference type="InterPro" id="IPR052962">
    <property type="entry name" value="AA_Transporter_AGT"/>
</dbReference>
<gene>
    <name evidence="6" type="ordered locus">Vdis_1383</name>
</gene>
<feature type="transmembrane region" description="Helical" evidence="5">
    <location>
        <begin position="444"/>
        <end position="463"/>
    </location>
</feature>
<evidence type="ECO:0000313" key="6">
    <source>
        <dbReference type="EMBL" id="ADN50769.1"/>
    </source>
</evidence>
<evidence type="ECO:0000256" key="3">
    <source>
        <dbReference type="ARBA" id="ARBA00022989"/>
    </source>
</evidence>
<dbReference type="Gene3D" id="1.20.1740.10">
    <property type="entry name" value="Amino acid/polyamine transporter I"/>
    <property type="match status" value="1"/>
</dbReference>
<keyword evidence="4 5" id="KW-0472">Membrane</keyword>
<feature type="transmembrane region" description="Helical" evidence="5">
    <location>
        <begin position="550"/>
        <end position="574"/>
    </location>
</feature>
<protein>
    <submittedName>
        <fullName evidence="6">Amino acid permease-associated region</fullName>
    </submittedName>
</protein>
<dbReference type="STRING" id="572478.Vdis_1383"/>
<name>E1QSH6_VULDI</name>
<feature type="transmembrane region" description="Helical" evidence="5">
    <location>
        <begin position="580"/>
        <end position="599"/>
    </location>
</feature>
<dbReference type="HOGENOM" id="CLU_007946_16_0_2"/>
<dbReference type="AlphaFoldDB" id="E1QSH6"/>
<feature type="transmembrane region" description="Helical" evidence="5">
    <location>
        <begin position="416"/>
        <end position="438"/>
    </location>
</feature>